<dbReference type="Proteomes" id="UP000321103">
    <property type="component" value="Unassembled WGS sequence"/>
</dbReference>
<dbReference type="AlphaFoldDB" id="A0A512II22"/>
<reference evidence="2 3" key="1">
    <citation type="submission" date="2019-07" db="EMBL/GenBank/DDBJ databases">
        <title>Whole genome shotgun sequence of Kocuria turfanensis NBRC 107627.</title>
        <authorList>
            <person name="Hosoyama A."/>
            <person name="Uohara A."/>
            <person name="Ohji S."/>
            <person name="Ichikawa N."/>
        </authorList>
    </citation>
    <scope>NUCLEOTIDE SEQUENCE [LARGE SCALE GENOMIC DNA]</scope>
    <source>
        <strain evidence="2 3">NBRC 107627</strain>
    </source>
</reference>
<evidence type="ECO:0000313" key="2">
    <source>
        <dbReference type="EMBL" id="GEO97317.1"/>
    </source>
</evidence>
<dbReference type="Gene3D" id="3.40.30.10">
    <property type="entry name" value="Glutaredoxin"/>
    <property type="match status" value="1"/>
</dbReference>
<sequence length="85" mass="9203">MRTATLYTAPGCTDCAAAARSMDKKGLDFRAVDLAAEPGALDYVRALGHQRAPVTVVHNEHGTEVDHWSGYRPDKLMTLPHVLTG</sequence>
<dbReference type="Pfam" id="PF00462">
    <property type="entry name" value="Glutaredoxin"/>
    <property type="match status" value="1"/>
</dbReference>
<dbReference type="EMBL" id="BJZS01000118">
    <property type="protein sequence ID" value="GEO97317.1"/>
    <property type="molecule type" value="Genomic_DNA"/>
</dbReference>
<dbReference type="CDD" id="cd02976">
    <property type="entry name" value="NrdH"/>
    <property type="match status" value="1"/>
</dbReference>
<accession>A0A512II22</accession>
<evidence type="ECO:0000259" key="1">
    <source>
        <dbReference type="Pfam" id="PF00462"/>
    </source>
</evidence>
<protein>
    <submittedName>
        <fullName evidence="2">NrdH-redoxin</fullName>
    </submittedName>
</protein>
<dbReference type="RefSeq" id="WP_062737450.1">
    <property type="nucleotide sequence ID" value="NZ_BJZS01000118.1"/>
</dbReference>
<dbReference type="PROSITE" id="PS51354">
    <property type="entry name" value="GLUTAREDOXIN_2"/>
    <property type="match status" value="1"/>
</dbReference>
<dbReference type="InterPro" id="IPR036249">
    <property type="entry name" value="Thioredoxin-like_sf"/>
</dbReference>
<dbReference type="STRING" id="388357.GCA_001580365_03826"/>
<evidence type="ECO:0000313" key="3">
    <source>
        <dbReference type="Proteomes" id="UP000321103"/>
    </source>
</evidence>
<organism evidence="2 3">
    <name type="scientific">Kocuria turfanensis</name>
    <dbReference type="NCBI Taxonomy" id="388357"/>
    <lineage>
        <taxon>Bacteria</taxon>
        <taxon>Bacillati</taxon>
        <taxon>Actinomycetota</taxon>
        <taxon>Actinomycetes</taxon>
        <taxon>Micrococcales</taxon>
        <taxon>Micrococcaceae</taxon>
        <taxon>Kocuria</taxon>
    </lineage>
</organism>
<dbReference type="InterPro" id="IPR002109">
    <property type="entry name" value="Glutaredoxin"/>
</dbReference>
<gene>
    <name evidence="2" type="primary">nrdH_2</name>
    <name evidence="2" type="ORF">KTU01_34400</name>
</gene>
<feature type="domain" description="Glutaredoxin" evidence="1">
    <location>
        <begin position="5"/>
        <end position="61"/>
    </location>
</feature>
<name>A0A512II22_9MICC</name>
<dbReference type="SUPFAM" id="SSF52833">
    <property type="entry name" value="Thioredoxin-like"/>
    <property type="match status" value="1"/>
</dbReference>
<keyword evidence="3" id="KW-1185">Reference proteome</keyword>
<comment type="caution">
    <text evidence="2">The sequence shown here is derived from an EMBL/GenBank/DDBJ whole genome shotgun (WGS) entry which is preliminary data.</text>
</comment>
<proteinExistence type="predicted"/>